<evidence type="ECO:0000256" key="1">
    <source>
        <dbReference type="SAM" id="Phobius"/>
    </source>
</evidence>
<keyword evidence="1" id="KW-0472">Membrane</keyword>
<sequence length="95" mass="10601">MILSYNFQRVFIVFKNLCCSGSFGAVSFIAVLLYPSALSCFGSLGDIVLLHRIARLSTLEQKTRIRPFGDSPNGFGDSHIFISSFFQLPLFLFAK</sequence>
<keyword evidence="1" id="KW-0812">Transmembrane</keyword>
<reference evidence="2 3" key="1">
    <citation type="submission" date="2020-09" db="EMBL/GenBank/DDBJ databases">
        <title>De no assembly of potato wild relative species, Solanum commersonii.</title>
        <authorList>
            <person name="Cho K."/>
        </authorList>
    </citation>
    <scope>NUCLEOTIDE SEQUENCE [LARGE SCALE GENOMIC DNA]</scope>
    <source>
        <strain evidence="2">LZ3.2</strain>
        <tissue evidence="2">Leaf</tissue>
    </source>
</reference>
<comment type="caution">
    <text evidence="2">The sequence shown here is derived from an EMBL/GenBank/DDBJ whole genome shotgun (WGS) entry which is preliminary data.</text>
</comment>
<dbReference type="Proteomes" id="UP000824120">
    <property type="component" value="Chromosome 1"/>
</dbReference>
<proteinExistence type="predicted"/>
<evidence type="ECO:0000313" key="3">
    <source>
        <dbReference type="Proteomes" id="UP000824120"/>
    </source>
</evidence>
<dbReference type="EMBL" id="JACXVP010000001">
    <property type="protein sequence ID" value="KAG5632165.1"/>
    <property type="molecule type" value="Genomic_DNA"/>
</dbReference>
<accession>A0A9J6B5W4</accession>
<feature type="transmembrane region" description="Helical" evidence="1">
    <location>
        <begin position="12"/>
        <end position="34"/>
    </location>
</feature>
<organism evidence="2 3">
    <name type="scientific">Solanum commersonii</name>
    <name type="common">Commerson's wild potato</name>
    <name type="synonym">Commerson's nightshade</name>
    <dbReference type="NCBI Taxonomy" id="4109"/>
    <lineage>
        <taxon>Eukaryota</taxon>
        <taxon>Viridiplantae</taxon>
        <taxon>Streptophyta</taxon>
        <taxon>Embryophyta</taxon>
        <taxon>Tracheophyta</taxon>
        <taxon>Spermatophyta</taxon>
        <taxon>Magnoliopsida</taxon>
        <taxon>eudicotyledons</taxon>
        <taxon>Gunneridae</taxon>
        <taxon>Pentapetalae</taxon>
        <taxon>asterids</taxon>
        <taxon>lamiids</taxon>
        <taxon>Solanales</taxon>
        <taxon>Solanaceae</taxon>
        <taxon>Solanoideae</taxon>
        <taxon>Solaneae</taxon>
        <taxon>Solanum</taxon>
    </lineage>
</organism>
<keyword evidence="1" id="KW-1133">Transmembrane helix</keyword>
<protein>
    <submittedName>
        <fullName evidence="2">Uncharacterized protein</fullName>
    </submittedName>
</protein>
<name>A0A9J6B5W4_SOLCO</name>
<gene>
    <name evidence="2" type="ORF">H5410_003882</name>
</gene>
<keyword evidence="3" id="KW-1185">Reference proteome</keyword>
<evidence type="ECO:0000313" key="2">
    <source>
        <dbReference type="EMBL" id="KAG5632165.1"/>
    </source>
</evidence>
<dbReference type="AlphaFoldDB" id="A0A9J6B5W4"/>